<evidence type="ECO:0000256" key="5">
    <source>
        <dbReference type="ARBA" id="ARBA00022519"/>
    </source>
</evidence>
<evidence type="ECO:0000256" key="1">
    <source>
        <dbReference type="ARBA" id="ARBA00004383"/>
    </source>
</evidence>
<dbReference type="Proteomes" id="UP001204851">
    <property type="component" value="Unassembled WGS sequence"/>
</dbReference>
<dbReference type="EMBL" id="JAMXMC010000001">
    <property type="protein sequence ID" value="MCO5975408.1"/>
    <property type="molecule type" value="Genomic_DNA"/>
</dbReference>
<evidence type="ECO:0000256" key="7">
    <source>
        <dbReference type="ARBA" id="ARBA00022927"/>
    </source>
</evidence>
<keyword evidence="5" id="KW-0997">Cell inner membrane</keyword>
<evidence type="ECO:0000256" key="9">
    <source>
        <dbReference type="ARBA" id="ARBA00023136"/>
    </source>
</evidence>
<evidence type="ECO:0000313" key="12">
    <source>
        <dbReference type="EMBL" id="MCO5975408.1"/>
    </source>
</evidence>
<keyword evidence="13" id="KW-1185">Reference proteome</keyword>
<dbReference type="Gene3D" id="3.30.1150.10">
    <property type="match status" value="1"/>
</dbReference>
<evidence type="ECO:0000256" key="2">
    <source>
        <dbReference type="ARBA" id="ARBA00006555"/>
    </source>
</evidence>
<name>A0ABT1BGP4_9BURK</name>
<keyword evidence="3" id="KW-0813">Transport</keyword>
<feature type="compositionally biased region" description="Pro residues" evidence="10">
    <location>
        <begin position="74"/>
        <end position="86"/>
    </location>
</feature>
<dbReference type="SUPFAM" id="SSF74653">
    <property type="entry name" value="TolA/TonB C-terminal domain"/>
    <property type="match status" value="1"/>
</dbReference>
<dbReference type="InterPro" id="IPR051045">
    <property type="entry name" value="TonB-dependent_transducer"/>
</dbReference>
<keyword evidence="6" id="KW-0812">Transmembrane</keyword>
<keyword evidence="7" id="KW-0653">Protein transport</keyword>
<evidence type="ECO:0000256" key="4">
    <source>
        <dbReference type="ARBA" id="ARBA00022475"/>
    </source>
</evidence>
<keyword evidence="8" id="KW-1133">Transmembrane helix</keyword>
<comment type="subcellular location">
    <subcellularLocation>
        <location evidence="1">Cell inner membrane</location>
        <topology evidence="1">Single-pass membrane protein</topology>
        <orientation evidence="1">Periplasmic side</orientation>
    </subcellularLocation>
</comment>
<dbReference type="NCBIfam" id="TIGR01352">
    <property type="entry name" value="tonB_Cterm"/>
    <property type="match status" value="1"/>
</dbReference>
<proteinExistence type="inferred from homology"/>
<reference evidence="12 13" key="1">
    <citation type="submission" date="2022-06" db="EMBL/GenBank/DDBJ databases">
        <title>Ideonella sp. NS12-5 Genome sequencing and assembly.</title>
        <authorList>
            <person name="Jung Y."/>
        </authorList>
    </citation>
    <scope>NUCLEOTIDE SEQUENCE [LARGE SCALE GENOMIC DNA]</scope>
    <source>
        <strain evidence="12 13">NS12-5</strain>
    </source>
</reference>
<comment type="similarity">
    <text evidence="2">Belongs to the TonB family.</text>
</comment>
<organism evidence="12 13">
    <name type="scientific">Ideonella oryzae</name>
    <dbReference type="NCBI Taxonomy" id="2937441"/>
    <lineage>
        <taxon>Bacteria</taxon>
        <taxon>Pseudomonadati</taxon>
        <taxon>Pseudomonadota</taxon>
        <taxon>Betaproteobacteria</taxon>
        <taxon>Burkholderiales</taxon>
        <taxon>Sphaerotilaceae</taxon>
        <taxon>Ideonella</taxon>
    </lineage>
</organism>
<feature type="region of interest" description="Disordered" evidence="10">
    <location>
        <begin position="74"/>
        <end position="112"/>
    </location>
</feature>
<evidence type="ECO:0000256" key="8">
    <source>
        <dbReference type="ARBA" id="ARBA00022989"/>
    </source>
</evidence>
<feature type="domain" description="TonB C-terminal" evidence="11">
    <location>
        <begin position="165"/>
        <end position="261"/>
    </location>
</feature>
<evidence type="ECO:0000256" key="3">
    <source>
        <dbReference type="ARBA" id="ARBA00022448"/>
    </source>
</evidence>
<keyword evidence="4" id="KW-1003">Cell membrane</keyword>
<evidence type="ECO:0000256" key="10">
    <source>
        <dbReference type="SAM" id="MobiDB-lite"/>
    </source>
</evidence>
<dbReference type="PROSITE" id="PS52015">
    <property type="entry name" value="TONB_CTD"/>
    <property type="match status" value="1"/>
</dbReference>
<dbReference type="RefSeq" id="WP_252767850.1">
    <property type="nucleotide sequence ID" value="NZ_JAMXMC010000001.1"/>
</dbReference>
<comment type="caution">
    <text evidence="12">The sequence shown here is derived from an EMBL/GenBank/DDBJ whole genome shotgun (WGS) entry which is preliminary data.</text>
</comment>
<dbReference type="Pfam" id="PF03544">
    <property type="entry name" value="TonB_C"/>
    <property type="match status" value="1"/>
</dbReference>
<dbReference type="PANTHER" id="PTHR33446">
    <property type="entry name" value="PROTEIN TONB-RELATED"/>
    <property type="match status" value="1"/>
</dbReference>
<evidence type="ECO:0000313" key="13">
    <source>
        <dbReference type="Proteomes" id="UP001204851"/>
    </source>
</evidence>
<dbReference type="InterPro" id="IPR037682">
    <property type="entry name" value="TonB_C"/>
</dbReference>
<sequence>MPFATVPPPSNRPACGTGRRRVTALAAVALVHGVLAAAVWGPGAGGRPAPEPAAPLGQLVMVTLPALAAAPAVPAPSPLRALPPPKSAGDRDLRDGGSSLPITRTPAATAPMAAADRLPQALPVMAAASPGPVSAPLHTAGVAGPSGEKAASAASAPTLAAAAGVNHAARALPGNALPPYPEAAREDGLEGLVRLAVEVDAQGRVSAVRWDARSGVMLLDIAARDAVRLWRFEPARQDGQAVASTVRVALQFRLDAPVRWVAQADTR</sequence>
<dbReference type="InterPro" id="IPR006260">
    <property type="entry name" value="TonB/TolA_C"/>
</dbReference>
<feature type="compositionally biased region" description="Low complexity" evidence="10">
    <location>
        <begin position="101"/>
        <end position="112"/>
    </location>
</feature>
<evidence type="ECO:0000256" key="6">
    <source>
        <dbReference type="ARBA" id="ARBA00022692"/>
    </source>
</evidence>
<evidence type="ECO:0000259" key="11">
    <source>
        <dbReference type="PROSITE" id="PS52015"/>
    </source>
</evidence>
<protein>
    <submittedName>
        <fullName evidence="12">Energy transducer TonB</fullName>
    </submittedName>
</protein>
<keyword evidence="9" id="KW-0472">Membrane</keyword>
<gene>
    <name evidence="12" type="ORF">M0L44_01560</name>
</gene>
<accession>A0ABT1BGP4</accession>
<dbReference type="PANTHER" id="PTHR33446:SF2">
    <property type="entry name" value="PROTEIN TONB"/>
    <property type="match status" value="1"/>
</dbReference>